<accession>A0ABR0JZH2</accession>
<sequence length="208" mass="23948">MAFQMPNFVNKLFRPFTTAMSRPYVQDSLAAANYPPGTERAIFAGGCFWGLEELYRKDWEGKGMLDCRVGYTGGQTEAPDYRSVCSGRSGHAESLLIAFDPQKITFRQLTEYFFKMHDPTTMNRQGADTGTQYRSAIFYENDDQKKIAEEIKEKVGKEWYKGKPISTEIRAATKWYDAEDYHQDYLKKEPFGYHCPAHYVRPLPPLSS</sequence>
<dbReference type="SUPFAM" id="SSF55068">
    <property type="entry name" value="Peptide methionine sulfoxide reductase"/>
    <property type="match status" value="1"/>
</dbReference>
<dbReference type="Pfam" id="PF01625">
    <property type="entry name" value="PMSR"/>
    <property type="match status" value="1"/>
</dbReference>
<dbReference type="HAMAP" id="MF_01401">
    <property type="entry name" value="MsrA"/>
    <property type="match status" value="1"/>
</dbReference>
<evidence type="ECO:0000256" key="1">
    <source>
        <dbReference type="ARBA" id="ARBA00005591"/>
    </source>
</evidence>
<evidence type="ECO:0000256" key="3">
    <source>
        <dbReference type="ARBA" id="ARBA00023002"/>
    </source>
</evidence>
<keyword evidence="3 6" id="KW-0560">Oxidoreductase</keyword>
<proteinExistence type="inferred from homology"/>
<dbReference type="Proteomes" id="UP001345013">
    <property type="component" value="Unassembled WGS sequence"/>
</dbReference>
<dbReference type="NCBIfam" id="TIGR00401">
    <property type="entry name" value="msrA"/>
    <property type="match status" value="1"/>
</dbReference>
<dbReference type="InterPro" id="IPR036509">
    <property type="entry name" value="Met_Sox_Rdtase_MsrA_sf"/>
</dbReference>
<evidence type="ECO:0000259" key="5">
    <source>
        <dbReference type="Pfam" id="PF01625"/>
    </source>
</evidence>
<evidence type="ECO:0000313" key="7">
    <source>
        <dbReference type="Proteomes" id="UP001345013"/>
    </source>
</evidence>
<dbReference type="PANTHER" id="PTHR43774:SF1">
    <property type="entry name" value="PEPTIDE METHIONINE SULFOXIDE REDUCTASE MSRA 2"/>
    <property type="match status" value="1"/>
</dbReference>
<dbReference type="Gene3D" id="3.30.1060.10">
    <property type="entry name" value="Peptide methionine sulphoxide reductase MsrA"/>
    <property type="match status" value="1"/>
</dbReference>
<dbReference type="EC" id="1.8.4.11" evidence="2"/>
<dbReference type="GO" id="GO:0008113">
    <property type="term" value="F:peptide-methionine (S)-S-oxide reductase activity"/>
    <property type="evidence" value="ECO:0007669"/>
    <property type="project" value="UniProtKB-EC"/>
</dbReference>
<name>A0ABR0JZH2_9EURO</name>
<comment type="similarity">
    <text evidence="1">Belongs to the MsrA Met sulfoxide reductase family.</text>
</comment>
<evidence type="ECO:0000256" key="2">
    <source>
        <dbReference type="ARBA" id="ARBA00012502"/>
    </source>
</evidence>
<dbReference type="PANTHER" id="PTHR43774">
    <property type="entry name" value="PEPTIDE METHIONINE SULFOXIDE REDUCTASE"/>
    <property type="match status" value="1"/>
</dbReference>
<organism evidence="6 7">
    <name type="scientific">Lithohypha guttulata</name>
    <dbReference type="NCBI Taxonomy" id="1690604"/>
    <lineage>
        <taxon>Eukaryota</taxon>
        <taxon>Fungi</taxon>
        <taxon>Dikarya</taxon>
        <taxon>Ascomycota</taxon>
        <taxon>Pezizomycotina</taxon>
        <taxon>Eurotiomycetes</taxon>
        <taxon>Chaetothyriomycetidae</taxon>
        <taxon>Chaetothyriales</taxon>
        <taxon>Trichomeriaceae</taxon>
        <taxon>Lithohypha</taxon>
    </lineage>
</organism>
<dbReference type="EMBL" id="JAVRRG010000171">
    <property type="protein sequence ID" value="KAK5079796.1"/>
    <property type="molecule type" value="Genomic_DNA"/>
</dbReference>
<protein>
    <recommendedName>
        <fullName evidence="2">peptide-methionine (S)-S-oxide reductase</fullName>
        <ecNumber evidence="2">1.8.4.11</ecNumber>
    </recommendedName>
    <alternativeName>
        <fullName evidence="4">Peptide-methionine (S)-S-oxide reductase</fullName>
    </alternativeName>
</protein>
<gene>
    <name evidence="6" type="primary">mxr1</name>
    <name evidence="6" type="ORF">LTR24_008929</name>
</gene>
<evidence type="ECO:0000313" key="6">
    <source>
        <dbReference type="EMBL" id="KAK5079796.1"/>
    </source>
</evidence>
<comment type="caution">
    <text evidence="6">The sequence shown here is derived from an EMBL/GenBank/DDBJ whole genome shotgun (WGS) entry which is preliminary data.</text>
</comment>
<keyword evidence="7" id="KW-1185">Reference proteome</keyword>
<feature type="domain" description="Peptide methionine sulphoxide reductase MsrA" evidence="5">
    <location>
        <begin position="41"/>
        <end position="194"/>
    </location>
</feature>
<reference evidence="6 7" key="1">
    <citation type="submission" date="2023-08" db="EMBL/GenBank/DDBJ databases">
        <title>Black Yeasts Isolated from many extreme environments.</title>
        <authorList>
            <person name="Coleine C."/>
            <person name="Stajich J.E."/>
            <person name="Selbmann L."/>
        </authorList>
    </citation>
    <scope>NUCLEOTIDE SEQUENCE [LARGE SCALE GENOMIC DNA]</scope>
    <source>
        <strain evidence="6 7">CCFEE 5885</strain>
    </source>
</reference>
<dbReference type="InterPro" id="IPR002569">
    <property type="entry name" value="Met_Sox_Rdtase_MsrA_dom"/>
</dbReference>
<evidence type="ECO:0000256" key="4">
    <source>
        <dbReference type="ARBA" id="ARBA00030643"/>
    </source>
</evidence>